<gene>
    <name evidence="3" type="ORF">PR048_032589</name>
</gene>
<feature type="region of interest" description="Disordered" evidence="1">
    <location>
        <begin position="565"/>
        <end position="587"/>
    </location>
</feature>
<protein>
    <submittedName>
        <fullName evidence="3">Uncharacterized protein</fullName>
    </submittedName>
</protein>
<evidence type="ECO:0000313" key="3">
    <source>
        <dbReference type="EMBL" id="KAJ8866728.1"/>
    </source>
</evidence>
<keyword evidence="4" id="KW-1185">Reference proteome</keyword>
<keyword evidence="2" id="KW-0812">Transmembrane</keyword>
<feature type="transmembrane region" description="Helical" evidence="2">
    <location>
        <begin position="33"/>
        <end position="51"/>
    </location>
</feature>
<reference evidence="3 4" key="1">
    <citation type="submission" date="2023-02" db="EMBL/GenBank/DDBJ databases">
        <title>LHISI_Scaffold_Assembly.</title>
        <authorList>
            <person name="Stuart O.P."/>
            <person name="Cleave R."/>
            <person name="Magrath M.J.L."/>
            <person name="Mikheyev A.S."/>
        </authorList>
    </citation>
    <scope>NUCLEOTIDE SEQUENCE [LARGE SCALE GENOMIC DNA]</scope>
    <source>
        <strain evidence="3">Daus_M_001</strain>
        <tissue evidence="3">Leg muscle</tissue>
    </source>
</reference>
<name>A0ABQ9G5S0_9NEOP</name>
<keyword evidence="2" id="KW-0472">Membrane</keyword>
<comment type="caution">
    <text evidence="3">The sequence shown here is derived from an EMBL/GenBank/DDBJ whole genome shotgun (WGS) entry which is preliminary data.</text>
</comment>
<evidence type="ECO:0000256" key="2">
    <source>
        <dbReference type="SAM" id="Phobius"/>
    </source>
</evidence>
<accession>A0ABQ9G5S0</accession>
<dbReference type="Proteomes" id="UP001159363">
    <property type="component" value="Chromosome 15"/>
</dbReference>
<evidence type="ECO:0000256" key="1">
    <source>
        <dbReference type="SAM" id="MobiDB-lite"/>
    </source>
</evidence>
<keyword evidence="2" id="KW-1133">Transmembrane helix</keyword>
<organism evidence="3 4">
    <name type="scientific">Dryococelus australis</name>
    <dbReference type="NCBI Taxonomy" id="614101"/>
    <lineage>
        <taxon>Eukaryota</taxon>
        <taxon>Metazoa</taxon>
        <taxon>Ecdysozoa</taxon>
        <taxon>Arthropoda</taxon>
        <taxon>Hexapoda</taxon>
        <taxon>Insecta</taxon>
        <taxon>Pterygota</taxon>
        <taxon>Neoptera</taxon>
        <taxon>Polyneoptera</taxon>
        <taxon>Phasmatodea</taxon>
        <taxon>Verophasmatodea</taxon>
        <taxon>Anareolatae</taxon>
        <taxon>Phasmatidae</taxon>
        <taxon>Eurycanthinae</taxon>
        <taxon>Dryococelus</taxon>
    </lineage>
</organism>
<proteinExistence type="predicted"/>
<sequence length="688" mass="76577">MSSTYQKLELPSSLVLKVHYEIGKGKAVMQGSIIAAMAAIGAPIGIMFLYVTSLHVQTRAEELPRDLLAEPACTHVGIESSLEQLVQRYLLQRKYKPTGMNGGGGKREIPEKIRRPTASSGTIPTCENPVTRPGIEPGSPWTVYKVAGRREKKRGGNVTASALAISHVGATKIRHCPPPPCSSLHPGLHVECEQAQARYHLAITEDALSSDRQAVTRSSTNRKATFFFYPSIRQIFLELKFRKDGRVTALPRHSIDANTHFEIKCKAMLSCHTEMSPYRMIDGRRIVVSRCQMHRLQMSQRDRSTSSLVYCQITNDKTDGLLTDGLPDCENVIVHMQVLRRSYAKGDAEHTPYVASALQARYRQYADQRAVRHAPAKCCSTLSYDILTTNMSQSACFEDRLFPVPLHPSQFLSAKLYESSRFARSNPPFSGTVREPLYMLVELRVVLPPEFPIFSVITEKFLVAKALDWRVRVMGPANAARFKDFPRLIPHKQTLQADKKNVRFEADKRGSNKGDTATCIKCAIDATRKALNWRTEFLVKRGDNEAAQECKGGGKREIAEKTRLPAASSGTTPTCETPEASSLTTTIPRPPQLSSCFFINTSIKLHRFRFELCNLAGLLFKEAGDEAKGRWLGRDEAEGRSRAKVAPTCTRHKCVGARHNAPDEQGHTLAAPKYWRAVPTSCPQCPQG</sequence>
<evidence type="ECO:0000313" key="4">
    <source>
        <dbReference type="Proteomes" id="UP001159363"/>
    </source>
</evidence>
<dbReference type="EMBL" id="JARBHB010000016">
    <property type="protein sequence ID" value="KAJ8866728.1"/>
    <property type="molecule type" value="Genomic_DNA"/>
</dbReference>
<feature type="compositionally biased region" description="Polar residues" evidence="1">
    <location>
        <begin position="568"/>
        <end position="587"/>
    </location>
</feature>